<dbReference type="RefSeq" id="WP_099509948.1">
    <property type="nucleotide sequence ID" value="NZ_CP016616.1"/>
</dbReference>
<dbReference type="Pfam" id="PF13417">
    <property type="entry name" value="GST_N_3"/>
    <property type="match status" value="1"/>
</dbReference>
<dbReference type="SFLD" id="SFLDS00019">
    <property type="entry name" value="Glutathione_Transferase_(cytos"/>
    <property type="match status" value="1"/>
</dbReference>
<dbReference type="Gene3D" id="3.40.30.10">
    <property type="entry name" value="Glutaredoxin"/>
    <property type="match status" value="1"/>
</dbReference>
<dbReference type="CDD" id="cd00570">
    <property type="entry name" value="GST_N_family"/>
    <property type="match status" value="1"/>
</dbReference>
<dbReference type="Pfam" id="PF13410">
    <property type="entry name" value="GST_C_2"/>
    <property type="match status" value="1"/>
</dbReference>
<feature type="domain" description="GST N-terminal" evidence="1">
    <location>
        <begin position="1"/>
        <end position="83"/>
    </location>
</feature>
<keyword evidence="3" id="KW-0808">Transferase</keyword>
<dbReference type="PANTHER" id="PTHR44051:SF8">
    <property type="entry name" value="GLUTATHIONE S-TRANSFERASE GSTA"/>
    <property type="match status" value="1"/>
</dbReference>
<dbReference type="SUPFAM" id="SSF52833">
    <property type="entry name" value="Thioredoxin-like"/>
    <property type="match status" value="1"/>
</dbReference>
<reference evidence="3" key="1">
    <citation type="submission" date="2016-07" db="EMBL/GenBank/DDBJ databases">
        <title>Microvirga ossetica sp. nov. a new species of rhizobia isolated from root nodules of the legume species Vicia alpestris Steven originated from North Ossetia region in the Caucasus.</title>
        <authorList>
            <person name="Safronova V.I."/>
            <person name="Kuznetsova I.G."/>
            <person name="Sazanova A.L."/>
            <person name="Belimov A."/>
            <person name="Andronov E."/>
            <person name="Osledkin Y.S."/>
            <person name="Onishchuk O.P."/>
            <person name="Kurchak O.N."/>
            <person name="Shaposhnikov A.I."/>
            <person name="Willems A."/>
            <person name="Tikhonovich I.A."/>
        </authorList>
    </citation>
    <scope>NUCLEOTIDE SEQUENCE [LARGE SCALE GENOMIC DNA]</scope>
    <source>
        <strain evidence="3">V5/3M</strain>
    </source>
</reference>
<dbReference type="AlphaFoldDB" id="A0A1B2EG79"/>
<dbReference type="InterPro" id="IPR036282">
    <property type="entry name" value="Glutathione-S-Trfase_C_sf"/>
</dbReference>
<dbReference type="InterPro" id="IPR004045">
    <property type="entry name" value="Glutathione_S-Trfase_N"/>
</dbReference>
<accession>A0A1B2EG79</accession>
<dbReference type="OrthoDB" id="9782992at2"/>
<name>A0A1B2EG79_9HYPH</name>
<sequence>MKLYSGPLSLFSRKVEIALHEKGLAFEHILVPFTQTKGYDPRNPDVLAINPKGQVPVLVDGDLPLYDSTLILEYLEDAYPEPALYPKAPAERARCRLLDLFADEVMLAPLRFLMHRTEPRPDDMERWQAKELKAREAEPVLAGQFAELDRQLQSRDYLCGAFSAADIAVFMPVFWTRRLGGPLLRGHDALAAWYARLGKRPAFAKVIAEILAADTELSAPVEGAFRE</sequence>
<dbReference type="SFLD" id="SFLDG00358">
    <property type="entry name" value="Main_(cytGST)"/>
    <property type="match status" value="1"/>
</dbReference>
<feature type="domain" description="GST C-terminal" evidence="2">
    <location>
        <begin position="88"/>
        <end position="221"/>
    </location>
</feature>
<proteinExistence type="predicted"/>
<evidence type="ECO:0000259" key="1">
    <source>
        <dbReference type="PROSITE" id="PS50404"/>
    </source>
</evidence>
<dbReference type="InterPro" id="IPR040079">
    <property type="entry name" value="Glutathione_S-Trfase"/>
</dbReference>
<dbReference type="KEGG" id="moc:BB934_12555"/>
<dbReference type="PROSITE" id="PS50405">
    <property type="entry name" value="GST_CTER"/>
    <property type="match status" value="1"/>
</dbReference>
<gene>
    <name evidence="3" type="ORF">BB934_12555</name>
</gene>
<organism evidence="3">
    <name type="scientific">Microvirga ossetica</name>
    <dbReference type="NCBI Taxonomy" id="1882682"/>
    <lineage>
        <taxon>Bacteria</taxon>
        <taxon>Pseudomonadati</taxon>
        <taxon>Pseudomonadota</taxon>
        <taxon>Alphaproteobacteria</taxon>
        <taxon>Hyphomicrobiales</taxon>
        <taxon>Methylobacteriaceae</taxon>
        <taxon>Microvirga</taxon>
    </lineage>
</organism>
<protein>
    <submittedName>
        <fullName evidence="3">Glutathione S-transferase</fullName>
    </submittedName>
</protein>
<dbReference type="SUPFAM" id="SSF47616">
    <property type="entry name" value="GST C-terminal domain-like"/>
    <property type="match status" value="1"/>
</dbReference>
<evidence type="ECO:0000313" key="3">
    <source>
        <dbReference type="EMBL" id="ANY78937.1"/>
    </source>
</evidence>
<dbReference type="InterPro" id="IPR010987">
    <property type="entry name" value="Glutathione-S-Trfase_C-like"/>
</dbReference>
<dbReference type="EMBL" id="CP016616">
    <property type="protein sequence ID" value="ANY78937.1"/>
    <property type="molecule type" value="Genomic_DNA"/>
</dbReference>
<dbReference type="InterPro" id="IPR036249">
    <property type="entry name" value="Thioredoxin-like_sf"/>
</dbReference>
<dbReference type="GO" id="GO:0016740">
    <property type="term" value="F:transferase activity"/>
    <property type="evidence" value="ECO:0007669"/>
    <property type="project" value="UniProtKB-KW"/>
</dbReference>
<dbReference type="PANTHER" id="PTHR44051">
    <property type="entry name" value="GLUTATHIONE S-TRANSFERASE-RELATED"/>
    <property type="match status" value="1"/>
</dbReference>
<evidence type="ECO:0000259" key="2">
    <source>
        <dbReference type="PROSITE" id="PS50405"/>
    </source>
</evidence>
<dbReference type="PROSITE" id="PS50404">
    <property type="entry name" value="GST_NTER"/>
    <property type="match status" value="1"/>
</dbReference>
<dbReference type="Gene3D" id="1.20.1050.10">
    <property type="match status" value="1"/>
</dbReference>